<feature type="region of interest" description="Disordered" evidence="1">
    <location>
        <begin position="190"/>
        <end position="213"/>
    </location>
</feature>
<protein>
    <submittedName>
        <fullName evidence="2">Uncharacterized protein</fullName>
    </submittedName>
</protein>
<name>A0A5B8J987_9ACTN</name>
<dbReference type="Proteomes" id="UP000320580">
    <property type="component" value="Chromosome"/>
</dbReference>
<organism evidence="2 3">
    <name type="scientific">Streptomyces qinzhouensis</name>
    <dbReference type="NCBI Taxonomy" id="2599401"/>
    <lineage>
        <taxon>Bacteria</taxon>
        <taxon>Bacillati</taxon>
        <taxon>Actinomycetota</taxon>
        <taxon>Actinomycetes</taxon>
        <taxon>Kitasatosporales</taxon>
        <taxon>Streptomycetaceae</taxon>
        <taxon>Streptomyces</taxon>
    </lineage>
</organism>
<gene>
    <name evidence="2" type="ORF">FQU76_17165</name>
</gene>
<keyword evidence="3" id="KW-1185">Reference proteome</keyword>
<dbReference type="KEGG" id="sqz:FQU76_17165"/>
<dbReference type="OrthoDB" id="4167484at2"/>
<accession>A0A5B8J987</accession>
<sequence>MRTGIQRQGRPRPRTTVIAALLAALVLGAAGTAALTTGPLADRLWRGRPYPAADPDTAAERLQDRSRRVHADLGPTAPATDPGHNVLRSERCPVRAAVSSERTDRSAVGVLHSWTVGGMGGAAAREALRRAGEGLRADGWEAGYAYDDEANGRGGVGARYEDPDTGDIVALQWSLPAGRLLVEAESPCRTVPEGHPKATGKPLTWVPKTPFAP</sequence>
<dbReference type="RefSeq" id="WP_146481269.1">
    <property type="nucleotide sequence ID" value="NZ_CP042266.1"/>
</dbReference>
<evidence type="ECO:0000313" key="3">
    <source>
        <dbReference type="Proteomes" id="UP000320580"/>
    </source>
</evidence>
<evidence type="ECO:0000313" key="2">
    <source>
        <dbReference type="EMBL" id="QDY77947.1"/>
    </source>
</evidence>
<dbReference type="AlphaFoldDB" id="A0A5B8J987"/>
<proteinExistence type="predicted"/>
<evidence type="ECO:0000256" key="1">
    <source>
        <dbReference type="SAM" id="MobiDB-lite"/>
    </source>
</evidence>
<dbReference type="EMBL" id="CP042266">
    <property type="protein sequence ID" value="QDY77947.1"/>
    <property type="molecule type" value="Genomic_DNA"/>
</dbReference>
<reference evidence="2 3" key="1">
    <citation type="submission" date="2019-07" db="EMBL/GenBank/DDBJ databases">
        <authorList>
            <person name="Zhu P."/>
        </authorList>
    </citation>
    <scope>NUCLEOTIDE SEQUENCE [LARGE SCALE GENOMIC DNA]</scope>
    <source>
        <strain evidence="2 3">SSL-25</strain>
    </source>
</reference>